<dbReference type="SUPFAM" id="SSF88659">
    <property type="entry name" value="Sigma3 and sigma4 domains of RNA polymerase sigma factors"/>
    <property type="match status" value="1"/>
</dbReference>
<dbReference type="Pfam" id="PF08281">
    <property type="entry name" value="Sigma70_r4_2"/>
    <property type="match status" value="1"/>
</dbReference>
<dbReference type="InterPro" id="IPR036388">
    <property type="entry name" value="WH-like_DNA-bd_sf"/>
</dbReference>
<dbReference type="OrthoDB" id="9780299at2"/>
<evidence type="ECO:0000313" key="8">
    <source>
        <dbReference type="EMBL" id="PPK65460.1"/>
    </source>
</evidence>
<dbReference type="Gene3D" id="1.10.1740.10">
    <property type="match status" value="1"/>
</dbReference>
<accession>A0A2S6GJU4</accession>
<dbReference type="GO" id="GO:0006352">
    <property type="term" value="P:DNA-templated transcription initiation"/>
    <property type="evidence" value="ECO:0007669"/>
    <property type="project" value="InterPro"/>
</dbReference>
<dbReference type="InterPro" id="IPR007627">
    <property type="entry name" value="RNA_pol_sigma70_r2"/>
</dbReference>
<dbReference type="InterPro" id="IPR014284">
    <property type="entry name" value="RNA_pol_sigma-70_dom"/>
</dbReference>
<keyword evidence="9" id="KW-1185">Reference proteome</keyword>
<evidence type="ECO:0000256" key="1">
    <source>
        <dbReference type="ARBA" id="ARBA00010641"/>
    </source>
</evidence>
<evidence type="ECO:0000256" key="3">
    <source>
        <dbReference type="ARBA" id="ARBA00023082"/>
    </source>
</evidence>
<dbReference type="SUPFAM" id="SSF88946">
    <property type="entry name" value="Sigma2 domain of RNA polymerase sigma factors"/>
    <property type="match status" value="1"/>
</dbReference>
<keyword evidence="4" id="KW-0804">Transcription</keyword>
<dbReference type="Gene3D" id="1.10.10.10">
    <property type="entry name" value="Winged helix-like DNA-binding domain superfamily/Winged helix DNA-binding domain"/>
    <property type="match status" value="1"/>
</dbReference>
<dbReference type="GO" id="GO:0003677">
    <property type="term" value="F:DNA binding"/>
    <property type="evidence" value="ECO:0007669"/>
    <property type="project" value="InterPro"/>
</dbReference>
<dbReference type="Pfam" id="PF20239">
    <property type="entry name" value="DUF6596"/>
    <property type="match status" value="1"/>
</dbReference>
<dbReference type="InterPro" id="IPR046531">
    <property type="entry name" value="DUF6596"/>
</dbReference>
<gene>
    <name evidence="8" type="ORF">CLV40_114112</name>
</gene>
<dbReference type="InterPro" id="IPR013324">
    <property type="entry name" value="RNA_pol_sigma_r3/r4-like"/>
</dbReference>
<organism evidence="8 9">
    <name type="scientific">Actinokineospora auranticolor</name>
    <dbReference type="NCBI Taxonomy" id="155976"/>
    <lineage>
        <taxon>Bacteria</taxon>
        <taxon>Bacillati</taxon>
        <taxon>Actinomycetota</taxon>
        <taxon>Actinomycetes</taxon>
        <taxon>Pseudonocardiales</taxon>
        <taxon>Pseudonocardiaceae</taxon>
        <taxon>Actinokineospora</taxon>
    </lineage>
</organism>
<protein>
    <submittedName>
        <fullName evidence="8">RNA polymerase sigma factor (Sigma-70 family)</fullName>
    </submittedName>
</protein>
<keyword evidence="3" id="KW-0731">Sigma factor</keyword>
<dbReference type="NCBIfam" id="TIGR02937">
    <property type="entry name" value="sigma70-ECF"/>
    <property type="match status" value="1"/>
</dbReference>
<dbReference type="InterPro" id="IPR013249">
    <property type="entry name" value="RNA_pol_sigma70_r4_t2"/>
</dbReference>
<reference evidence="8 9" key="1">
    <citation type="submission" date="2018-02" db="EMBL/GenBank/DDBJ databases">
        <title>Genomic Encyclopedia of Archaeal and Bacterial Type Strains, Phase II (KMG-II): from individual species to whole genera.</title>
        <authorList>
            <person name="Goeker M."/>
        </authorList>
    </citation>
    <scope>NUCLEOTIDE SEQUENCE [LARGE SCALE GENOMIC DNA]</scope>
    <source>
        <strain evidence="8 9">YU 961-1</strain>
    </source>
</reference>
<evidence type="ECO:0000313" key="9">
    <source>
        <dbReference type="Proteomes" id="UP000239203"/>
    </source>
</evidence>
<sequence length="408" mass="43360">MGSADAAVAAVWRVESARLVAGLARLTGDVGLAEELAQDALVAALEQWPVGGVPPNPAGWLMTTAKRRAIDRHRRDRSFRDKLAVLAGAEDEDPMTAVDDRLDDHIGDDLLRLVFTACHPALAVPARIALVLRAVGGLTTAEIARAYQVPESTVAQRIVRAKRALAGVGFELPLAAEFDARLGSVLEVVYLVFNEGYVATSGPAWARPELCREAMRLGRVVAGLAPAAPEAHGLVALMELQASRLAARVDAAGRPVLLADQDRRRWDRLLIRHGLAALDRAVSLGVPVGPYTVQAAIAACHARAVSVAETNWPEIVSHYDALVAVWPSPVVKLNRAVAVGMASGPAAGLALVDGLVERGVLAGNAQIPAVRGEFLDRLGRREEAAAEFHRAASLTTNEAERSVFLRRA</sequence>
<proteinExistence type="inferred from homology"/>
<dbReference type="EMBL" id="PTIX01000014">
    <property type="protein sequence ID" value="PPK65460.1"/>
    <property type="molecule type" value="Genomic_DNA"/>
</dbReference>
<dbReference type="PANTHER" id="PTHR47756">
    <property type="entry name" value="BLL6612 PROTEIN-RELATED"/>
    <property type="match status" value="1"/>
</dbReference>
<dbReference type="Proteomes" id="UP000239203">
    <property type="component" value="Unassembled WGS sequence"/>
</dbReference>
<dbReference type="GO" id="GO:0016987">
    <property type="term" value="F:sigma factor activity"/>
    <property type="evidence" value="ECO:0007669"/>
    <property type="project" value="UniProtKB-KW"/>
</dbReference>
<evidence type="ECO:0000259" key="7">
    <source>
        <dbReference type="Pfam" id="PF20239"/>
    </source>
</evidence>
<dbReference type="InterPro" id="IPR013325">
    <property type="entry name" value="RNA_pol_sigma_r2"/>
</dbReference>
<evidence type="ECO:0000256" key="2">
    <source>
        <dbReference type="ARBA" id="ARBA00023015"/>
    </source>
</evidence>
<comment type="caution">
    <text evidence="8">The sequence shown here is derived from an EMBL/GenBank/DDBJ whole genome shotgun (WGS) entry which is preliminary data.</text>
</comment>
<feature type="domain" description="RNA polymerase sigma-70 region 2" evidence="5">
    <location>
        <begin position="18"/>
        <end position="77"/>
    </location>
</feature>
<comment type="similarity">
    <text evidence="1">Belongs to the sigma-70 factor family. ECF subfamily.</text>
</comment>
<evidence type="ECO:0000259" key="6">
    <source>
        <dbReference type="Pfam" id="PF08281"/>
    </source>
</evidence>
<keyword evidence="2" id="KW-0805">Transcription regulation</keyword>
<feature type="domain" description="DUF6596" evidence="7">
    <location>
        <begin position="181"/>
        <end position="281"/>
    </location>
</feature>
<dbReference type="RefSeq" id="WP_104481218.1">
    <property type="nucleotide sequence ID" value="NZ_CP154825.1"/>
</dbReference>
<feature type="domain" description="RNA polymerase sigma factor 70 region 4 type 2" evidence="6">
    <location>
        <begin position="115"/>
        <end position="165"/>
    </location>
</feature>
<evidence type="ECO:0000259" key="5">
    <source>
        <dbReference type="Pfam" id="PF04542"/>
    </source>
</evidence>
<name>A0A2S6GJU4_9PSEU</name>
<dbReference type="Pfam" id="PF04542">
    <property type="entry name" value="Sigma70_r2"/>
    <property type="match status" value="1"/>
</dbReference>
<dbReference type="AlphaFoldDB" id="A0A2S6GJU4"/>
<dbReference type="PANTHER" id="PTHR47756:SF2">
    <property type="entry name" value="BLL6612 PROTEIN"/>
    <property type="match status" value="1"/>
</dbReference>
<evidence type="ECO:0000256" key="4">
    <source>
        <dbReference type="ARBA" id="ARBA00023163"/>
    </source>
</evidence>